<feature type="region of interest" description="Disordered" evidence="1">
    <location>
        <begin position="189"/>
        <end position="251"/>
    </location>
</feature>
<organism evidence="3 4">
    <name type="scientific">Drosophila madeirensis</name>
    <name type="common">Fruit fly</name>
    <dbReference type="NCBI Taxonomy" id="30013"/>
    <lineage>
        <taxon>Eukaryota</taxon>
        <taxon>Metazoa</taxon>
        <taxon>Ecdysozoa</taxon>
        <taxon>Arthropoda</taxon>
        <taxon>Hexapoda</taxon>
        <taxon>Insecta</taxon>
        <taxon>Pterygota</taxon>
        <taxon>Neoptera</taxon>
        <taxon>Endopterygota</taxon>
        <taxon>Diptera</taxon>
        <taxon>Brachycera</taxon>
        <taxon>Muscomorpha</taxon>
        <taxon>Ephydroidea</taxon>
        <taxon>Drosophilidae</taxon>
        <taxon>Drosophila</taxon>
        <taxon>Sophophora</taxon>
    </lineage>
</organism>
<protein>
    <recommendedName>
        <fullName evidence="2">MADF domain-containing protein</fullName>
    </recommendedName>
</protein>
<reference evidence="3 4" key="1">
    <citation type="submission" date="2024-02" db="EMBL/GenBank/DDBJ databases">
        <title>A chromosome-level genome assembly of Drosophila madeirensis, a fruit fly species endemic to Madeira island.</title>
        <authorList>
            <person name="Tomihara K."/>
            <person name="Llopart A."/>
            <person name="Yamamoto D."/>
        </authorList>
    </citation>
    <scope>NUCLEOTIDE SEQUENCE [LARGE SCALE GENOMIC DNA]</scope>
    <source>
        <strain evidence="3 4">RF1</strain>
    </source>
</reference>
<evidence type="ECO:0000259" key="2">
    <source>
        <dbReference type="PROSITE" id="PS51029"/>
    </source>
</evidence>
<feature type="compositionally biased region" description="Low complexity" evidence="1">
    <location>
        <begin position="225"/>
        <end position="235"/>
    </location>
</feature>
<dbReference type="EMBL" id="AP029266">
    <property type="protein sequence ID" value="BFG02731.1"/>
    <property type="molecule type" value="Genomic_DNA"/>
</dbReference>
<dbReference type="PROSITE" id="PS51029">
    <property type="entry name" value="MADF"/>
    <property type="match status" value="1"/>
</dbReference>
<dbReference type="Pfam" id="PF10545">
    <property type="entry name" value="MADF_DNA_bdg"/>
    <property type="match status" value="1"/>
</dbReference>
<evidence type="ECO:0000313" key="4">
    <source>
        <dbReference type="Proteomes" id="UP001500889"/>
    </source>
</evidence>
<accession>A0AAU9G4T5</accession>
<proteinExistence type="predicted"/>
<keyword evidence="4" id="KW-1185">Reference proteome</keyword>
<sequence>MSKFGYGNLAMLKFLEAYKEQPCLYDPKMDNYKNRMAREKAYAAMIETLNSPNISIKDVKRKIKSIRTVYTKELGIRRCFAEKGRPYETKLQWFSMADTFLRKVSNSHPRNRKKMPAKNLAALFDSTTDISTSEDAIEQDDSFVESIEQIPVAPSTLNAFRTQKTSTPNSSARPLSFELTIDNSISVDNSKVEEECSSQSPSTFRPSGAELYRTGQSDSERQDDSSAAAAQEPLALAPPPPPSAVSGAIVASHPDDDFTHFALGIASQLRKIPNPAAVAWAKVRMQQVVYSAETGAMESSARNFSRDPNFVAPV</sequence>
<dbReference type="Proteomes" id="UP001500889">
    <property type="component" value="Chromosome A"/>
</dbReference>
<dbReference type="InterPro" id="IPR006578">
    <property type="entry name" value="MADF-dom"/>
</dbReference>
<gene>
    <name evidence="3" type="ORF">DMAD_02160</name>
</gene>
<dbReference type="PANTHER" id="PTHR21505">
    <property type="entry name" value="MADF DOMAIN-CONTAINING PROTEIN-RELATED"/>
    <property type="match status" value="1"/>
</dbReference>
<dbReference type="AlphaFoldDB" id="A0AAU9G4T5"/>
<feature type="domain" description="MADF" evidence="2">
    <location>
        <begin position="13"/>
        <end position="106"/>
    </location>
</feature>
<dbReference type="PANTHER" id="PTHR21505:SF8">
    <property type="entry name" value="DPT-YFP REPRESSOR BY OVEREXPRESSION, ISOFORM D-RELATED"/>
    <property type="match status" value="1"/>
</dbReference>
<dbReference type="SMART" id="SM00595">
    <property type="entry name" value="MADF"/>
    <property type="match status" value="1"/>
</dbReference>
<evidence type="ECO:0000256" key="1">
    <source>
        <dbReference type="SAM" id="MobiDB-lite"/>
    </source>
</evidence>
<evidence type="ECO:0000313" key="3">
    <source>
        <dbReference type="EMBL" id="BFG02731.1"/>
    </source>
</evidence>
<name>A0AAU9G4T5_DROMD</name>